<dbReference type="PANTHER" id="PTHR31407">
    <property type="match status" value="1"/>
</dbReference>
<evidence type="ECO:0000313" key="1">
    <source>
        <dbReference type="EMBL" id="KAJ8476933.1"/>
    </source>
</evidence>
<dbReference type="InterPro" id="IPR016123">
    <property type="entry name" value="Mog1/PsbP_a/b/a-sand"/>
</dbReference>
<gene>
    <name evidence="1" type="ORF">OPV22_020660</name>
</gene>
<evidence type="ECO:0000313" key="2">
    <source>
        <dbReference type="Proteomes" id="UP001222027"/>
    </source>
</evidence>
<reference evidence="1 2" key="1">
    <citation type="submission" date="2022-12" db="EMBL/GenBank/DDBJ databases">
        <title>Chromosome-scale assembly of the Ensete ventricosum genome.</title>
        <authorList>
            <person name="Dussert Y."/>
            <person name="Stocks J."/>
            <person name="Wendawek A."/>
            <person name="Woldeyes F."/>
            <person name="Nichols R.A."/>
            <person name="Borrell J.S."/>
        </authorList>
    </citation>
    <scope>NUCLEOTIDE SEQUENCE [LARGE SCALE GENOMIC DNA]</scope>
    <source>
        <strain evidence="2">cv. Maze</strain>
        <tissue evidence="1">Seeds</tissue>
    </source>
</reference>
<dbReference type="EMBL" id="JAQQAF010000006">
    <property type="protein sequence ID" value="KAJ8476933.1"/>
    <property type="molecule type" value="Genomic_DNA"/>
</dbReference>
<dbReference type="AlphaFoldDB" id="A0AAV8QKT1"/>
<comment type="caution">
    <text evidence="1">The sequence shown here is derived from an EMBL/GenBank/DDBJ whole genome shotgun (WGS) entry which is preliminary data.</text>
</comment>
<evidence type="ECO:0008006" key="3">
    <source>
        <dbReference type="Google" id="ProtNLM"/>
    </source>
</evidence>
<accession>A0AAV8QKT1</accession>
<dbReference type="Proteomes" id="UP001222027">
    <property type="component" value="Unassembled WGS sequence"/>
</dbReference>
<name>A0AAV8QKT1_ENSVE</name>
<sequence>METTTLCSSCSFSVRYAPRHQLHHPKRCSAVAANGGGVRGDGKRSPGLFGRRLCALASGLSLVSGMLLGSPGDGSAVTQGLLAGRVPGLSEPDENGWRTYRRPDDKSGGHGVGWSPIIPYSFKVPDGWQEVPVSIADLGGTEIDLRFGSSKEGRLFVIVAPVRRFADIEGETTIEMIGPPDKVISAFGPEVIGENVEATAAGNRLYLFNVTGSGLQWKRYYKDIKQIADSFRVV</sequence>
<dbReference type="PANTHER" id="PTHR31407:SF38">
    <property type="entry name" value="PSBP DOMAIN-CONTAINING PROTEIN 4, CHLOROPLASTIC"/>
    <property type="match status" value="1"/>
</dbReference>
<dbReference type="Gene3D" id="3.40.1000.10">
    <property type="entry name" value="Mog1/PsbP, alpha/beta/alpha sandwich"/>
    <property type="match status" value="2"/>
</dbReference>
<proteinExistence type="predicted"/>
<keyword evidence="2" id="KW-1185">Reference proteome</keyword>
<protein>
    <recommendedName>
        <fullName evidence="3">PsbP C-terminal domain-containing protein</fullName>
    </recommendedName>
</protein>
<dbReference type="SUPFAM" id="SSF55724">
    <property type="entry name" value="Mog1p/PsbP-like"/>
    <property type="match status" value="1"/>
</dbReference>
<organism evidence="1 2">
    <name type="scientific">Ensete ventricosum</name>
    <name type="common">Abyssinian banana</name>
    <name type="synonym">Musa ensete</name>
    <dbReference type="NCBI Taxonomy" id="4639"/>
    <lineage>
        <taxon>Eukaryota</taxon>
        <taxon>Viridiplantae</taxon>
        <taxon>Streptophyta</taxon>
        <taxon>Embryophyta</taxon>
        <taxon>Tracheophyta</taxon>
        <taxon>Spermatophyta</taxon>
        <taxon>Magnoliopsida</taxon>
        <taxon>Liliopsida</taxon>
        <taxon>Zingiberales</taxon>
        <taxon>Musaceae</taxon>
        <taxon>Ensete</taxon>
    </lineage>
</organism>